<evidence type="ECO:0000313" key="2">
    <source>
        <dbReference type="Proteomes" id="UP001145742"/>
    </source>
</evidence>
<evidence type="ECO:0000313" key="1">
    <source>
        <dbReference type="EMBL" id="KAJ7408153.1"/>
    </source>
</evidence>
<dbReference type="Proteomes" id="UP001145742">
    <property type="component" value="Unassembled WGS sequence"/>
</dbReference>
<accession>A0ABQ9CXY1</accession>
<reference evidence="1" key="1">
    <citation type="submission" date="2019-10" db="EMBL/GenBank/DDBJ databases">
        <authorList>
            <person name="Soares A.E.R."/>
            <person name="Aleixo A."/>
            <person name="Schneider P."/>
            <person name="Miyaki C.Y."/>
            <person name="Schneider M.P."/>
            <person name="Mello C."/>
            <person name="Vasconcelos A.T.R."/>
        </authorList>
    </citation>
    <scope>NUCLEOTIDE SEQUENCE</scope>
    <source>
        <tissue evidence="1">Muscle</tissue>
    </source>
</reference>
<comment type="caution">
    <text evidence="1">The sequence shown here is derived from an EMBL/GenBank/DDBJ whole genome shotgun (WGS) entry which is preliminary data.</text>
</comment>
<organism evidence="1 2">
    <name type="scientific">Willisornis vidua</name>
    <name type="common">Xingu scale-backed antbird</name>
    <dbReference type="NCBI Taxonomy" id="1566151"/>
    <lineage>
        <taxon>Eukaryota</taxon>
        <taxon>Metazoa</taxon>
        <taxon>Chordata</taxon>
        <taxon>Craniata</taxon>
        <taxon>Vertebrata</taxon>
        <taxon>Euteleostomi</taxon>
        <taxon>Archelosauria</taxon>
        <taxon>Archosauria</taxon>
        <taxon>Dinosauria</taxon>
        <taxon>Saurischia</taxon>
        <taxon>Theropoda</taxon>
        <taxon>Coelurosauria</taxon>
        <taxon>Aves</taxon>
        <taxon>Neognathae</taxon>
        <taxon>Neoaves</taxon>
        <taxon>Telluraves</taxon>
        <taxon>Australaves</taxon>
        <taxon>Passeriformes</taxon>
        <taxon>Thamnophilidae</taxon>
        <taxon>Willisornis</taxon>
    </lineage>
</organism>
<dbReference type="EMBL" id="WHWB01034563">
    <property type="protein sequence ID" value="KAJ7408153.1"/>
    <property type="molecule type" value="Genomic_DNA"/>
</dbReference>
<protein>
    <submittedName>
        <fullName evidence="1">Uncharacterized protein</fullName>
    </submittedName>
</protein>
<name>A0ABQ9CXY1_9PASS</name>
<keyword evidence="2" id="KW-1185">Reference proteome</keyword>
<gene>
    <name evidence="1" type="ORF">WISP_122506</name>
</gene>
<proteinExistence type="predicted"/>
<sequence>MILVISLFLEVFNIEEKTGPVCDECEKEVKVKLMYKMIELLDLVKPNESQVSGYLITASGKSSTRKHMPHCKGGRGAIQMNLDKLEKWVHKSLMRFNKVKPHVLCLGWGNPSPEYRLGEVIEISPVEKNLGVLMDKTLGKSQQCVLAV</sequence>